<feature type="region of interest" description="Disordered" evidence="2">
    <location>
        <begin position="141"/>
        <end position="168"/>
    </location>
</feature>
<evidence type="ECO:0000256" key="1">
    <source>
        <dbReference type="SAM" id="Coils"/>
    </source>
</evidence>
<feature type="region of interest" description="Disordered" evidence="2">
    <location>
        <begin position="369"/>
        <end position="388"/>
    </location>
</feature>
<feature type="region of interest" description="Disordered" evidence="2">
    <location>
        <begin position="1"/>
        <end position="31"/>
    </location>
</feature>
<protein>
    <submittedName>
        <fullName evidence="3">Uncharacterized protein</fullName>
    </submittedName>
</protein>
<evidence type="ECO:0000256" key="2">
    <source>
        <dbReference type="SAM" id="MobiDB-lite"/>
    </source>
</evidence>
<name>A0A6L2JJ21_TANCI</name>
<feature type="region of interest" description="Disordered" evidence="2">
    <location>
        <begin position="94"/>
        <end position="117"/>
    </location>
</feature>
<accession>A0A6L2JJ21</accession>
<evidence type="ECO:0000313" key="3">
    <source>
        <dbReference type="EMBL" id="GEU37041.1"/>
    </source>
</evidence>
<sequence>MPSPTDKGKRLKTSAKVDKPAKEKQFAKTSKDKGLNVLSEVALTEAKQMKLATKRSLTQTHISHASKLCADEGTGIIPGVLDVPTYESDDEEISWKSSEDDNDDEVKINNNGDDFVHPKFSTHDEEDKDEEIFDPIVQTPSQVENTDDEDSHGMNVEGNKGANEEDDGNQLYRDVNINLEVNNSSSVSPRFVLNMLNPSPGTGIDSIFESTSRVDVPITTIDEPPLLSATTLPLPSIPIIAHVQQTPAPSPANVLSSSLQDFLILALCLDEAQAKNEDFLNKLDENIQKIIKEKVKEQVKTSYDVAADLSELEPKKILIDKIESNKSIHRSDEQKNLYKALVDDYECDKLILDTYGDTVTLKRQETMHTAQDLEEPAPQEFETGSTDVQPVKEASQHPQWFQKKVKPTPSDRAWNKTLPTTHGWNLALGCKRQQFYGFEVNREFARDVYSKRRIIAITELQIVEWHNYKHLDWLTVRRDDDKLYKFKEGDFKRHRIQDIEDMLLLLVQGS</sequence>
<reference evidence="3" key="1">
    <citation type="journal article" date="2019" name="Sci. Rep.">
        <title>Draft genome of Tanacetum cinerariifolium, the natural source of mosquito coil.</title>
        <authorList>
            <person name="Yamashiro T."/>
            <person name="Shiraishi A."/>
            <person name="Satake H."/>
            <person name="Nakayama K."/>
        </authorList>
    </citation>
    <scope>NUCLEOTIDE SEQUENCE</scope>
</reference>
<comment type="caution">
    <text evidence="3">The sequence shown here is derived from an EMBL/GenBank/DDBJ whole genome shotgun (WGS) entry which is preliminary data.</text>
</comment>
<dbReference type="AlphaFoldDB" id="A0A6L2JJ21"/>
<gene>
    <name evidence="3" type="ORF">Tci_009019</name>
</gene>
<keyword evidence="1" id="KW-0175">Coiled coil</keyword>
<dbReference type="EMBL" id="BKCJ010000879">
    <property type="protein sequence ID" value="GEU37041.1"/>
    <property type="molecule type" value="Genomic_DNA"/>
</dbReference>
<feature type="coiled-coil region" evidence="1">
    <location>
        <begin position="269"/>
        <end position="300"/>
    </location>
</feature>
<feature type="compositionally biased region" description="Basic and acidic residues" evidence="2">
    <location>
        <begin position="15"/>
        <end position="31"/>
    </location>
</feature>
<proteinExistence type="predicted"/>
<organism evidence="3">
    <name type="scientific">Tanacetum cinerariifolium</name>
    <name type="common">Dalmatian daisy</name>
    <name type="synonym">Chrysanthemum cinerariifolium</name>
    <dbReference type="NCBI Taxonomy" id="118510"/>
    <lineage>
        <taxon>Eukaryota</taxon>
        <taxon>Viridiplantae</taxon>
        <taxon>Streptophyta</taxon>
        <taxon>Embryophyta</taxon>
        <taxon>Tracheophyta</taxon>
        <taxon>Spermatophyta</taxon>
        <taxon>Magnoliopsida</taxon>
        <taxon>eudicotyledons</taxon>
        <taxon>Gunneridae</taxon>
        <taxon>Pentapetalae</taxon>
        <taxon>asterids</taxon>
        <taxon>campanulids</taxon>
        <taxon>Asterales</taxon>
        <taxon>Asteraceae</taxon>
        <taxon>Asteroideae</taxon>
        <taxon>Anthemideae</taxon>
        <taxon>Anthemidinae</taxon>
        <taxon>Tanacetum</taxon>
    </lineage>
</organism>